<dbReference type="KEGG" id="mjh:JH146_1071"/>
<dbReference type="HOGENOM" id="CLU_1912362_0_0_2"/>
<evidence type="ECO:0000256" key="1">
    <source>
        <dbReference type="SAM" id="Phobius"/>
    </source>
</evidence>
<feature type="transmembrane region" description="Helical" evidence="1">
    <location>
        <begin position="12"/>
        <end position="37"/>
    </location>
</feature>
<keyword evidence="3" id="KW-1185">Reference proteome</keyword>
<dbReference type="RefSeq" id="WP_048202051.1">
    <property type="nucleotide sequence ID" value="NZ_CP009149.1"/>
</dbReference>
<dbReference type="Proteomes" id="UP000028781">
    <property type="component" value="Chromosome"/>
</dbReference>
<reference evidence="2 3" key="1">
    <citation type="journal article" date="2015" name="Int. J. Syst. Evol. Microbiol.">
        <title>M ethanocaldococcus bathoardescens sp. nov., a hyperthermophilic methanogen isolated from a volcanically active deep-sea hydrothermal vent.</title>
        <authorList>
            <person name="Stewart L.C."/>
            <person name="Jung J.H."/>
            <person name="Kim Y.T."/>
            <person name="Kwon S.W."/>
            <person name="Park C.S."/>
            <person name="Holden J.F."/>
        </authorList>
    </citation>
    <scope>NUCLEOTIDE SEQUENCE [LARGE SCALE GENOMIC DNA]</scope>
    <source>
        <strain evidence="2 3">JH146</strain>
    </source>
</reference>
<organism evidence="2 3">
    <name type="scientific">Methanocaldococcus bathoardescens</name>
    <dbReference type="NCBI Taxonomy" id="1301915"/>
    <lineage>
        <taxon>Archaea</taxon>
        <taxon>Methanobacteriati</taxon>
        <taxon>Methanobacteriota</taxon>
        <taxon>Methanomada group</taxon>
        <taxon>Methanococci</taxon>
        <taxon>Methanococcales</taxon>
        <taxon>Methanocaldococcaceae</taxon>
        <taxon>Methanocaldococcus</taxon>
    </lineage>
</organism>
<evidence type="ECO:0000313" key="2">
    <source>
        <dbReference type="EMBL" id="AIJ05914.1"/>
    </source>
</evidence>
<dbReference type="OrthoDB" id="65948at2157"/>
<dbReference type="EMBL" id="CP009149">
    <property type="protein sequence ID" value="AIJ05914.1"/>
    <property type="molecule type" value="Genomic_DNA"/>
</dbReference>
<evidence type="ECO:0000313" key="3">
    <source>
        <dbReference type="Proteomes" id="UP000028781"/>
    </source>
</evidence>
<sequence length="142" mass="15688">MLKFRKRGQISLEFSLLFLAVLLAIIIAVGYPGMFGFKKTVTISSMSLAHAAVSKMKQNIELVAAAGEGTTKIVYIKCPPGHWEANKNILYFYRDGDIKFNITANCNTNINLNGNKTVSKAKIIIVEIQKINESHVNVTIIS</sequence>
<dbReference type="AlphaFoldDB" id="A0A076LK07"/>
<dbReference type="Pfam" id="PF04021">
    <property type="entry name" value="Class_IIIsignal"/>
    <property type="match status" value="1"/>
</dbReference>
<dbReference type="STRING" id="1301915.JH146_1071"/>
<dbReference type="GeneID" id="24891682"/>
<proteinExistence type="predicted"/>
<keyword evidence="1" id="KW-1133">Transmembrane helix</keyword>
<protein>
    <recommendedName>
        <fullName evidence="4">Class III signal peptide-containing protein</fullName>
    </recommendedName>
</protein>
<evidence type="ECO:0008006" key="4">
    <source>
        <dbReference type="Google" id="ProtNLM"/>
    </source>
</evidence>
<keyword evidence="1" id="KW-0812">Transmembrane</keyword>
<accession>A0A076LK07</accession>
<name>A0A076LK07_9EURY</name>
<dbReference type="InterPro" id="IPR007166">
    <property type="entry name" value="Class3_signal_pept_motif"/>
</dbReference>
<keyword evidence="1" id="KW-0472">Membrane</keyword>
<gene>
    <name evidence="2" type="ORF">JH146_1071</name>
</gene>